<dbReference type="GO" id="GO:0006506">
    <property type="term" value="P:GPI anchor biosynthetic process"/>
    <property type="evidence" value="ECO:0007669"/>
    <property type="project" value="UniProtKB-UniPathway"/>
</dbReference>
<keyword evidence="8 10" id="KW-0472">Membrane</keyword>
<gene>
    <name evidence="13" type="primary">Contig4913.g5255</name>
    <name evidence="13" type="ORF">STYLEM_14457</name>
</gene>
<dbReference type="GO" id="GO:0005524">
    <property type="term" value="F:ATP binding"/>
    <property type="evidence" value="ECO:0007669"/>
    <property type="project" value="InterPro"/>
</dbReference>
<dbReference type="GO" id="GO:0005789">
    <property type="term" value="C:endoplasmic reticulum membrane"/>
    <property type="evidence" value="ECO:0007669"/>
    <property type="project" value="UniProtKB-SubCell"/>
</dbReference>
<feature type="domain" description="Ap4A phosphorylase 1/2 N-terminal" evidence="12">
    <location>
        <begin position="35"/>
        <end position="194"/>
    </location>
</feature>
<sequence>MISTATKQFTSKLKELPCQEFLVHLKDAVKTNFKNNPSIQYLKTSENIKKSDQGIDYDLKVIETLNNKPDGTKEDFLSQNEDESKAKKLERKNPFLPPFEDGQFIEEISDTHSLIYNKYSVCEEHVIIVTQEFEPQTSPLTVDDFKAALLTCKALNAFAFFNCGFNSGASIPHKHIQVIPYASLNSQSLPIEQAAVKYLEENKIEGNLFNLPQFTNFQHTFAKVESEVFDSAYESYDAFEEQAIKLENQYWECIEQLGIQANGEEISYNFLMMKNIMLIAPRSKEGYRDEETGITVNVNSLGFAGTFAVKNQNTIISLLLVGILASQLNCQKILKVTREIQKTGLHREMQTNTTILIEKPSELRCHLIFRENITKDLYIYMEEAMELKKFEFYPRKFIDIEKPSSASKHREFLWKVPLHMEKKLYSNWIHNHEVRTDLGDRYILHIQAHIPFHFRYQPARYNQSYTNVSFPNPDVFIDCDQKNIKKFSRSTKGSSKLNMVLDENNSPDFIPADMIPNGKKEELQEITICTLGATFIGFFIIMYSMTQKRFIQNNDIKTD</sequence>
<evidence type="ECO:0000256" key="8">
    <source>
        <dbReference type="ARBA" id="ARBA00023136"/>
    </source>
</evidence>
<dbReference type="SMART" id="SM00780">
    <property type="entry name" value="PIG-X"/>
    <property type="match status" value="1"/>
</dbReference>
<evidence type="ECO:0000256" key="6">
    <source>
        <dbReference type="ARBA" id="ARBA00022824"/>
    </source>
</evidence>
<evidence type="ECO:0000256" key="5">
    <source>
        <dbReference type="ARBA" id="ARBA00022692"/>
    </source>
</evidence>
<keyword evidence="6" id="KW-0256">Endoplasmic reticulum</keyword>
<evidence type="ECO:0000259" key="12">
    <source>
        <dbReference type="Pfam" id="PF19327"/>
    </source>
</evidence>
<keyword evidence="14" id="KW-1185">Reference proteome</keyword>
<dbReference type="Pfam" id="PF08320">
    <property type="entry name" value="PIG-X"/>
    <property type="match status" value="1"/>
</dbReference>
<keyword evidence="4" id="KW-0337">GPI-anchor biosynthesis</keyword>
<comment type="similarity">
    <text evidence="3">Belongs to the PIGX family.</text>
</comment>
<dbReference type="Gene3D" id="3.30.428.70">
    <property type="match status" value="1"/>
</dbReference>
<feature type="transmembrane region" description="Helical" evidence="10">
    <location>
        <begin position="523"/>
        <end position="543"/>
    </location>
</feature>
<evidence type="ECO:0000256" key="3">
    <source>
        <dbReference type="ARBA" id="ARBA00010345"/>
    </source>
</evidence>
<dbReference type="InterPro" id="IPR043171">
    <property type="entry name" value="Ap4A_phos1/2-like"/>
</dbReference>
<evidence type="ECO:0000259" key="11">
    <source>
        <dbReference type="Pfam" id="PF09830"/>
    </source>
</evidence>
<keyword evidence="5 10" id="KW-0812">Transmembrane</keyword>
<dbReference type="SUPFAM" id="SSF54197">
    <property type="entry name" value="HIT-like"/>
    <property type="match status" value="1"/>
</dbReference>
<evidence type="ECO:0000256" key="10">
    <source>
        <dbReference type="SAM" id="Phobius"/>
    </source>
</evidence>
<evidence type="ECO:0000313" key="13">
    <source>
        <dbReference type="EMBL" id="CDW85382.1"/>
    </source>
</evidence>
<evidence type="ECO:0000256" key="2">
    <source>
        <dbReference type="ARBA" id="ARBA00004687"/>
    </source>
</evidence>
<dbReference type="GO" id="GO:0003877">
    <property type="term" value="F:ATP:ADP adenylyltransferase activity"/>
    <property type="evidence" value="ECO:0007669"/>
    <property type="project" value="InterPro"/>
</dbReference>
<keyword evidence="13" id="KW-0548">Nucleotidyltransferase</keyword>
<dbReference type="InterPro" id="IPR009163">
    <property type="entry name" value="Ap4A_phos1/2"/>
</dbReference>
<reference evidence="13 14" key="1">
    <citation type="submission" date="2014-06" db="EMBL/GenBank/DDBJ databases">
        <authorList>
            <person name="Swart Estienne"/>
        </authorList>
    </citation>
    <scope>NUCLEOTIDE SEQUENCE [LARGE SCALE GENOMIC DNA]</scope>
    <source>
        <strain evidence="13 14">130c</strain>
    </source>
</reference>
<dbReference type="GO" id="GO:0009117">
    <property type="term" value="P:nucleotide metabolic process"/>
    <property type="evidence" value="ECO:0007669"/>
    <property type="project" value="InterPro"/>
</dbReference>
<evidence type="ECO:0000256" key="9">
    <source>
        <dbReference type="ARBA" id="ARBA00023180"/>
    </source>
</evidence>
<dbReference type="AlphaFoldDB" id="A0A078AVZ4"/>
<feature type="domain" description="ATP adenylyltransferase C-terminal" evidence="11">
    <location>
        <begin position="216"/>
        <end position="315"/>
    </location>
</feature>
<evidence type="ECO:0000313" key="14">
    <source>
        <dbReference type="Proteomes" id="UP000039865"/>
    </source>
</evidence>
<accession>A0A078AVZ4</accession>
<name>A0A078AVZ4_STYLE</name>
<evidence type="ECO:0000256" key="7">
    <source>
        <dbReference type="ARBA" id="ARBA00022989"/>
    </source>
</evidence>
<evidence type="ECO:0000256" key="4">
    <source>
        <dbReference type="ARBA" id="ARBA00022502"/>
    </source>
</evidence>
<dbReference type="InterPro" id="IPR013233">
    <property type="entry name" value="PIG-X/PBN1"/>
</dbReference>
<dbReference type="UniPathway" id="UPA00196"/>
<keyword evidence="7 10" id="KW-1133">Transmembrane helix</keyword>
<dbReference type="OrthoDB" id="311648at2759"/>
<dbReference type="Pfam" id="PF19327">
    <property type="entry name" value="Ap4A_phos_N"/>
    <property type="match status" value="1"/>
</dbReference>
<comment type="subcellular location">
    <subcellularLocation>
        <location evidence="1">Endoplasmic reticulum membrane</location>
        <topology evidence="1">Single-pass membrane protein</topology>
    </subcellularLocation>
</comment>
<dbReference type="InterPro" id="IPR045759">
    <property type="entry name" value="Ap4A_phos1/2_N"/>
</dbReference>
<protein>
    <submittedName>
        <fullName evidence="13">Atp adenylyltransferase (5-p-4-tetraphosphate phosphorylase ii)</fullName>
    </submittedName>
</protein>
<keyword evidence="9" id="KW-0325">Glycoprotein</keyword>
<keyword evidence="13" id="KW-0808">Transferase</keyword>
<organism evidence="13 14">
    <name type="scientific">Stylonychia lemnae</name>
    <name type="common">Ciliate</name>
    <dbReference type="NCBI Taxonomy" id="5949"/>
    <lineage>
        <taxon>Eukaryota</taxon>
        <taxon>Sar</taxon>
        <taxon>Alveolata</taxon>
        <taxon>Ciliophora</taxon>
        <taxon>Intramacronucleata</taxon>
        <taxon>Spirotrichea</taxon>
        <taxon>Stichotrichia</taxon>
        <taxon>Sporadotrichida</taxon>
        <taxon>Oxytrichidae</taxon>
        <taxon>Stylonychinae</taxon>
        <taxon>Stylonychia</taxon>
    </lineage>
</organism>
<proteinExistence type="inferred from homology"/>
<dbReference type="InParanoid" id="A0A078AVZ4"/>
<dbReference type="PANTHER" id="PTHR38420">
    <property type="entry name" value="AP-4-A PHOSPHORYLASE II"/>
    <property type="match status" value="1"/>
</dbReference>
<evidence type="ECO:0000256" key="1">
    <source>
        <dbReference type="ARBA" id="ARBA00004389"/>
    </source>
</evidence>
<dbReference type="EMBL" id="CCKQ01013681">
    <property type="protein sequence ID" value="CDW85382.1"/>
    <property type="molecule type" value="Genomic_DNA"/>
</dbReference>
<dbReference type="InterPro" id="IPR036265">
    <property type="entry name" value="HIT-like_sf"/>
</dbReference>
<comment type="pathway">
    <text evidence="2">Glycolipid biosynthesis; glycosylphosphatidylinositol-anchor biosynthesis.</text>
</comment>
<dbReference type="Proteomes" id="UP000039865">
    <property type="component" value="Unassembled WGS sequence"/>
</dbReference>
<dbReference type="InterPro" id="IPR019200">
    <property type="entry name" value="ATP_adenylylTrfase_C"/>
</dbReference>
<dbReference type="PANTHER" id="PTHR38420:SF1">
    <property type="entry name" value="PUTATIVE (AFU_ORTHOLOGUE AFUA_5G14690)-RELATED"/>
    <property type="match status" value="1"/>
</dbReference>
<dbReference type="Pfam" id="PF09830">
    <property type="entry name" value="ATP_transf"/>
    <property type="match status" value="1"/>
</dbReference>